<dbReference type="OrthoDB" id="9799970at2"/>
<accession>A0A4D7QM57</accession>
<dbReference type="EMBL" id="CP039865">
    <property type="protein sequence ID" value="QCK85312.1"/>
    <property type="molecule type" value="Genomic_DNA"/>
</dbReference>
<evidence type="ECO:0000313" key="3">
    <source>
        <dbReference type="Proteomes" id="UP000298588"/>
    </source>
</evidence>
<dbReference type="Gene3D" id="3.30.1380.10">
    <property type="match status" value="1"/>
</dbReference>
<dbReference type="Proteomes" id="UP000298588">
    <property type="component" value="Chromosome"/>
</dbReference>
<name>A0A4D7QM57_9HYPH</name>
<gene>
    <name evidence="2" type="ORF">E8L99_05740</name>
</gene>
<reference evidence="2 3" key="1">
    <citation type="submission" date="2019-04" db="EMBL/GenBank/DDBJ databases">
        <title>Phreatobacter aquaticus sp. nov.</title>
        <authorList>
            <person name="Choi A."/>
            <person name="Baek K."/>
        </authorList>
    </citation>
    <scope>NUCLEOTIDE SEQUENCE [LARGE SCALE GENOMIC DNA]</scope>
    <source>
        <strain evidence="2 3">NMCR1094</strain>
    </source>
</reference>
<dbReference type="InterPro" id="IPR009045">
    <property type="entry name" value="Zn_M74/Hedgehog-like"/>
</dbReference>
<dbReference type="KEGG" id="paqt:E8L99_05740"/>
<dbReference type="Pfam" id="PF13539">
    <property type="entry name" value="Peptidase_M15_4"/>
    <property type="match status" value="1"/>
</dbReference>
<dbReference type="InterPro" id="IPR039561">
    <property type="entry name" value="Peptidase_M15C"/>
</dbReference>
<dbReference type="AlphaFoldDB" id="A0A4D7QM57"/>
<proteinExistence type="predicted"/>
<organism evidence="2 3">
    <name type="scientific">Phreatobacter aquaticus</name>
    <dbReference type="NCBI Taxonomy" id="2570229"/>
    <lineage>
        <taxon>Bacteria</taxon>
        <taxon>Pseudomonadati</taxon>
        <taxon>Pseudomonadota</taxon>
        <taxon>Alphaproteobacteria</taxon>
        <taxon>Hyphomicrobiales</taxon>
        <taxon>Phreatobacteraceae</taxon>
        <taxon>Phreatobacter</taxon>
    </lineage>
</organism>
<feature type="domain" description="Peptidase M15C" evidence="1">
    <location>
        <begin position="229"/>
        <end position="294"/>
    </location>
</feature>
<keyword evidence="3" id="KW-1185">Reference proteome</keyword>
<sequence length="300" mass="33324">MPAASMTARATCRCRPASARSSPTSPAPNAISAAPTDAAMLCHRRGFLALPGGFAVAAFWTRAQAATTLPSERLPRLVAAYPDHLASVEGDHLVWRDGTRQPTGAASPERPFEQMLRDASIADQLRQTYERGPPAGPPPLNHSPGRLRNTAFFTRMYGDCRQAAFARSLTSVTWMPKTRPQRLQVTGVNDVARRLEQVIGDLESMPDRFKAYLVPSAGTYNCRPVADTGLMSMHGFGTAIDINVERSDYWAWANRRGQIAYRNRIPYEIAAVFEAHGFIWGGKWYHFDTMHFEYRPELLA</sequence>
<evidence type="ECO:0000259" key="1">
    <source>
        <dbReference type="Pfam" id="PF13539"/>
    </source>
</evidence>
<dbReference type="GO" id="GO:0008233">
    <property type="term" value="F:peptidase activity"/>
    <property type="evidence" value="ECO:0007669"/>
    <property type="project" value="InterPro"/>
</dbReference>
<protein>
    <submittedName>
        <fullName evidence="2">M15 family peptidase</fullName>
    </submittedName>
</protein>
<dbReference type="SUPFAM" id="SSF55166">
    <property type="entry name" value="Hedgehog/DD-peptidase"/>
    <property type="match status" value="1"/>
</dbReference>
<evidence type="ECO:0000313" key="2">
    <source>
        <dbReference type="EMBL" id="QCK85312.1"/>
    </source>
</evidence>